<evidence type="ECO:0000313" key="9">
    <source>
        <dbReference type="EMBL" id="SQB33101.1"/>
    </source>
</evidence>
<feature type="transmembrane region" description="Helical" evidence="7">
    <location>
        <begin position="136"/>
        <end position="161"/>
    </location>
</feature>
<dbReference type="GO" id="GO:0015226">
    <property type="term" value="F:carnitine transmembrane transporter activity"/>
    <property type="evidence" value="ECO:0007669"/>
    <property type="project" value="TreeGrafter"/>
</dbReference>
<dbReference type="CDD" id="cd06261">
    <property type="entry name" value="TM_PBP2"/>
    <property type="match status" value="1"/>
</dbReference>
<reference evidence="9 10" key="1">
    <citation type="submission" date="2018-06" db="EMBL/GenBank/DDBJ databases">
        <authorList>
            <consortium name="Pathogen Informatics"/>
            <person name="Doyle S."/>
        </authorList>
    </citation>
    <scope>NUCLEOTIDE SEQUENCE [LARGE SCALE GENOMIC DNA]</scope>
    <source>
        <strain evidence="9 10">NCTC13028</strain>
    </source>
</reference>
<dbReference type="GO" id="GO:0005275">
    <property type="term" value="F:amine transmembrane transporter activity"/>
    <property type="evidence" value="ECO:0007669"/>
    <property type="project" value="TreeGrafter"/>
</dbReference>
<feature type="transmembrane region" description="Helical" evidence="7">
    <location>
        <begin position="95"/>
        <end position="115"/>
    </location>
</feature>
<evidence type="ECO:0000313" key="10">
    <source>
        <dbReference type="Proteomes" id="UP000250223"/>
    </source>
</evidence>
<feature type="domain" description="ABC transmembrane type-1" evidence="8">
    <location>
        <begin position="89"/>
        <end position="268"/>
    </location>
</feature>
<sequence>MFKMDIPIGDFVEKFIQLLLNNFQPFFDAQADYLNSFMDNFGYILLSIPPLFFIIVLSLIAWFLVNKKTAAFTALGLLLIFGMKLWQLFIETFVLVILSTSISLIIGIPIGILMSKRKVLNKIILPILDFMQTMPSFVYLIPAVMFFGIGNVPGIISTVIFSMPPAVRLTKLGLEQVPNDLEEVGRAFGLTNFQMLYKIKLPLALPSIMAGINQSIMMALSMVVAASMIGTRGLGSQVLSGIQRNDIGIGFEAGLAVVILAIILDRITRSLGLKTQNKNA</sequence>
<dbReference type="FunFam" id="1.10.3720.10:FF:000001">
    <property type="entry name" value="Glycine betaine ABC transporter, permease"/>
    <property type="match status" value="1"/>
</dbReference>
<feature type="transmembrane region" description="Helical" evidence="7">
    <location>
        <begin position="203"/>
        <end position="226"/>
    </location>
</feature>
<organism evidence="9 10">
    <name type="scientific">Clostridium cochlearium</name>
    <dbReference type="NCBI Taxonomy" id="1494"/>
    <lineage>
        <taxon>Bacteria</taxon>
        <taxon>Bacillati</taxon>
        <taxon>Bacillota</taxon>
        <taxon>Clostridia</taxon>
        <taxon>Eubacteriales</taxon>
        <taxon>Clostridiaceae</taxon>
        <taxon>Clostridium</taxon>
    </lineage>
</organism>
<protein>
    <submittedName>
        <fullName evidence="9">Protein ProW</fullName>
    </submittedName>
</protein>
<dbReference type="AlphaFoldDB" id="A0A2X2W590"/>
<evidence type="ECO:0000256" key="4">
    <source>
        <dbReference type="ARBA" id="ARBA00022692"/>
    </source>
</evidence>
<keyword evidence="6 7" id="KW-0472">Membrane</keyword>
<proteinExistence type="inferred from homology"/>
<evidence type="ECO:0000256" key="3">
    <source>
        <dbReference type="ARBA" id="ARBA00022475"/>
    </source>
</evidence>
<dbReference type="Gene3D" id="1.10.3720.10">
    <property type="entry name" value="MetI-like"/>
    <property type="match status" value="1"/>
</dbReference>
<feature type="transmembrane region" description="Helical" evidence="7">
    <location>
        <begin position="71"/>
        <end position="89"/>
    </location>
</feature>
<feature type="transmembrane region" description="Helical" evidence="7">
    <location>
        <begin position="41"/>
        <end position="64"/>
    </location>
</feature>
<evidence type="ECO:0000256" key="1">
    <source>
        <dbReference type="ARBA" id="ARBA00004141"/>
    </source>
</evidence>
<dbReference type="InterPro" id="IPR035906">
    <property type="entry name" value="MetI-like_sf"/>
</dbReference>
<feature type="transmembrane region" description="Helical" evidence="7">
    <location>
        <begin position="247"/>
        <end position="264"/>
    </location>
</feature>
<comment type="similarity">
    <text evidence="7">Belongs to the binding-protein-dependent transport system permease family.</text>
</comment>
<evidence type="ECO:0000256" key="5">
    <source>
        <dbReference type="ARBA" id="ARBA00022989"/>
    </source>
</evidence>
<dbReference type="GO" id="GO:0043190">
    <property type="term" value="C:ATP-binding cassette (ABC) transporter complex"/>
    <property type="evidence" value="ECO:0007669"/>
    <property type="project" value="TreeGrafter"/>
</dbReference>
<dbReference type="Pfam" id="PF00528">
    <property type="entry name" value="BPD_transp_1"/>
    <property type="match status" value="1"/>
</dbReference>
<name>A0A2X2W590_CLOCO</name>
<keyword evidence="3" id="KW-1003">Cell membrane</keyword>
<dbReference type="PANTHER" id="PTHR47737">
    <property type="entry name" value="GLYCINE BETAINE/PROLINE BETAINE TRANSPORT SYSTEM PERMEASE PROTEIN PROW"/>
    <property type="match status" value="1"/>
</dbReference>
<evidence type="ECO:0000259" key="8">
    <source>
        <dbReference type="PROSITE" id="PS50928"/>
    </source>
</evidence>
<evidence type="ECO:0000256" key="6">
    <source>
        <dbReference type="ARBA" id="ARBA00023136"/>
    </source>
</evidence>
<evidence type="ECO:0000256" key="2">
    <source>
        <dbReference type="ARBA" id="ARBA00022448"/>
    </source>
</evidence>
<gene>
    <name evidence="9" type="primary">proW_1</name>
    <name evidence="9" type="ORF">NCTC13028_00158</name>
</gene>
<evidence type="ECO:0000256" key="7">
    <source>
        <dbReference type="RuleBase" id="RU363032"/>
    </source>
</evidence>
<dbReference type="SUPFAM" id="SSF161098">
    <property type="entry name" value="MetI-like"/>
    <property type="match status" value="1"/>
</dbReference>
<dbReference type="PANTHER" id="PTHR47737:SF1">
    <property type="entry name" value="GLYCINE BETAINE_PROLINE BETAINE TRANSPORT SYSTEM PERMEASE PROTEIN PROW"/>
    <property type="match status" value="1"/>
</dbReference>
<keyword evidence="5 7" id="KW-1133">Transmembrane helix</keyword>
<keyword evidence="2 7" id="KW-0813">Transport</keyword>
<keyword evidence="4 7" id="KW-0812">Transmembrane</keyword>
<dbReference type="Proteomes" id="UP000250223">
    <property type="component" value="Unassembled WGS sequence"/>
</dbReference>
<dbReference type="GO" id="GO:0031460">
    <property type="term" value="P:glycine betaine transport"/>
    <property type="evidence" value="ECO:0007669"/>
    <property type="project" value="TreeGrafter"/>
</dbReference>
<dbReference type="PROSITE" id="PS50928">
    <property type="entry name" value="ABC_TM1"/>
    <property type="match status" value="1"/>
</dbReference>
<comment type="subcellular location">
    <subcellularLocation>
        <location evidence="7">Cell membrane</location>
        <topology evidence="7">Multi-pass membrane protein</topology>
    </subcellularLocation>
    <subcellularLocation>
        <location evidence="1">Membrane</location>
        <topology evidence="1">Multi-pass membrane protein</topology>
    </subcellularLocation>
</comment>
<accession>A0A2X2W590</accession>
<dbReference type="InterPro" id="IPR000515">
    <property type="entry name" value="MetI-like"/>
</dbReference>
<dbReference type="GO" id="GO:0015871">
    <property type="term" value="P:choline transport"/>
    <property type="evidence" value="ECO:0007669"/>
    <property type="project" value="TreeGrafter"/>
</dbReference>
<dbReference type="EMBL" id="UAWC01000001">
    <property type="protein sequence ID" value="SQB33101.1"/>
    <property type="molecule type" value="Genomic_DNA"/>
</dbReference>